<dbReference type="InParanoid" id="A8XTU0"/>
<dbReference type="Proteomes" id="UP000008549">
    <property type="component" value="Unassembled WGS sequence"/>
</dbReference>
<dbReference type="KEGG" id="cbr:CBG_18656"/>
<protein>
    <submittedName>
        <fullName evidence="1">Protein CBG18656</fullName>
    </submittedName>
</protein>
<dbReference type="RefSeq" id="XP_002638440.1">
    <property type="nucleotide sequence ID" value="XM_002638394.1"/>
</dbReference>
<dbReference type="AlphaFoldDB" id="A8XTU0"/>
<evidence type="ECO:0000313" key="3">
    <source>
        <dbReference type="WormBase" id="CBG18656"/>
    </source>
</evidence>
<name>A8XTU0_CAEBR</name>
<dbReference type="OMA" id="NICIQMA"/>
<accession>A8XTU0</accession>
<dbReference type="HOGENOM" id="CLU_075906_0_0_1"/>
<dbReference type="WormBase" id="CBG18656">
    <property type="protein sequence ID" value="CBP10952"/>
    <property type="gene ID" value="WBGene00038036"/>
</dbReference>
<gene>
    <name evidence="1 3" type="ORF">CBG18656</name>
    <name evidence="1" type="ORF">CBG_18656</name>
</gene>
<reference evidence="1 2" key="2">
    <citation type="journal article" date="2011" name="PLoS Genet.">
        <title>Caenorhabditis briggsae recombinant inbred line genotypes reveal inter-strain incompatibility and the evolution of recombination.</title>
        <authorList>
            <person name="Ross J.A."/>
            <person name="Koboldt D.C."/>
            <person name="Staisch J.E."/>
            <person name="Chamberlin H.M."/>
            <person name="Gupta B.P."/>
            <person name="Miller R.D."/>
            <person name="Baird S.E."/>
            <person name="Haag E.S."/>
        </authorList>
    </citation>
    <scope>NUCLEOTIDE SEQUENCE [LARGE SCALE GENOMIC DNA]</scope>
    <source>
        <strain evidence="1 2">AF16</strain>
    </source>
</reference>
<reference evidence="1 2" key="1">
    <citation type="journal article" date="2003" name="PLoS Biol.">
        <title>The genome sequence of Caenorhabditis briggsae: a platform for comparative genomics.</title>
        <authorList>
            <person name="Stein L.D."/>
            <person name="Bao Z."/>
            <person name="Blasiar D."/>
            <person name="Blumenthal T."/>
            <person name="Brent M.R."/>
            <person name="Chen N."/>
            <person name="Chinwalla A."/>
            <person name="Clarke L."/>
            <person name="Clee C."/>
            <person name="Coghlan A."/>
            <person name="Coulson A."/>
            <person name="D'Eustachio P."/>
            <person name="Fitch D.H."/>
            <person name="Fulton L.A."/>
            <person name="Fulton R.E."/>
            <person name="Griffiths-Jones S."/>
            <person name="Harris T.W."/>
            <person name="Hillier L.W."/>
            <person name="Kamath R."/>
            <person name="Kuwabara P.E."/>
            <person name="Mardis E.R."/>
            <person name="Marra M.A."/>
            <person name="Miner T.L."/>
            <person name="Minx P."/>
            <person name="Mullikin J.C."/>
            <person name="Plumb R.W."/>
            <person name="Rogers J."/>
            <person name="Schein J.E."/>
            <person name="Sohrmann M."/>
            <person name="Spieth J."/>
            <person name="Stajich J.E."/>
            <person name="Wei C."/>
            <person name="Willey D."/>
            <person name="Wilson R.K."/>
            <person name="Durbin R."/>
            <person name="Waterston R.H."/>
        </authorList>
    </citation>
    <scope>NUCLEOTIDE SEQUENCE [LARGE SCALE GENOMIC DNA]</scope>
    <source>
        <strain evidence="1 2">AF16</strain>
    </source>
</reference>
<dbReference type="CTD" id="8580437"/>
<organism evidence="1 2">
    <name type="scientific">Caenorhabditis briggsae</name>
    <dbReference type="NCBI Taxonomy" id="6238"/>
    <lineage>
        <taxon>Eukaryota</taxon>
        <taxon>Metazoa</taxon>
        <taxon>Ecdysozoa</taxon>
        <taxon>Nematoda</taxon>
        <taxon>Chromadorea</taxon>
        <taxon>Rhabditida</taxon>
        <taxon>Rhabditina</taxon>
        <taxon>Rhabditomorpha</taxon>
        <taxon>Rhabditoidea</taxon>
        <taxon>Rhabditidae</taxon>
        <taxon>Peloderinae</taxon>
        <taxon>Caenorhabditis</taxon>
    </lineage>
</organism>
<evidence type="ECO:0000313" key="2">
    <source>
        <dbReference type="Proteomes" id="UP000008549"/>
    </source>
</evidence>
<proteinExistence type="predicted"/>
<keyword evidence="2" id="KW-1185">Reference proteome</keyword>
<dbReference type="EMBL" id="HE601466">
    <property type="protein sequence ID" value="CAP36066.1"/>
    <property type="molecule type" value="Genomic_DNA"/>
</dbReference>
<dbReference type="GeneID" id="8580437"/>
<sequence>MDSQKTRDNYTCEFLKIISNKNVENCSQLLQLGRANLKIFNNYSMNITLKKGEFINICPKIKISENDEQLNFRLSYFLSFENWKFPKKETLASSWGKILLKSGRRITGQSMNIYELFDPDNGWINSENSLKISYGIQIDAIQKNRIWRFNFSDSHFKGQEKKHGIRFEYEEDFIIAEEEILKLHSKIFSDGNSGFLGEFKDFKLLKECMQCAHGVRIDDSKIPEILQFAHNLKLFNVIRYCEPKLIEKLPRGKQFPIEMVLKYRLRHYLGYLLEKEKTKKEIWEFLKKMNLDELDGETMKYFVAKYLYELF</sequence>
<evidence type="ECO:0000313" key="1">
    <source>
        <dbReference type="EMBL" id="CAP36066.1"/>
    </source>
</evidence>
<dbReference type="eggNOG" id="ENOG502TJJ9">
    <property type="taxonomic scope" value="Eukaryota"/>
</dbReference>